<dbReference type="AlphaFoldDB" id="A0A5M3VXW5"/>
<dbReference type="EMBL" id="BLAD01000049">
    <property type="protein sequence ID" value="GES01304.1"/>
    <property type="molecule type" value="Genomic_DNA"/>
</dbReference>
<evidence type="ECO:0000313" key="1">
    <source>
        <dbReference type="EMBL" id="GES01304.1"/>
    </source>
</evidence>
<proteinExistence type="predicted"/>
<accession>A0A5M3VXW5</accession>
<reference evidence="1 2" key="1">
    <citation type="submission" date="2019-10" db="EMBL/GenBank/DDBJ databases">
        <title>Whole genome shotgun sequence of Acrocarpospora corrugata NBRC 13972.</title>
        <authorList>
            <person name="Ichikawa N."/>
            <person name="Kimura A."/>
            <person name="Kitahashi Y."/>
            <person name="Komaki H."/>
            <person name="Oguchi A."/>
        </authorList>
    </citation>
    <scope>NUCLEOTIDE SEQUENCE [LARGE SCALE GENOMIC DNA]</scope>
    <source>
        <strain evidence="1 2">NBRC 13972</strain>
    </source>
</reference>
<gene>
    <name evidence="1" type="ORF">Acor_33680</name>
</gene>
<protein>
    <submittedName>
        <fullName evidence="1">Uncharacterized protein</fullName>
    </submittedName>
</protein>
<name>A0A5M3VXW5_9ACTN</name>
<dbReference type="Proteomes" id="UP000334990">
    <property type="component" value="Unassembled WGS sequence"/>
</dbReference>
<dbReference type="SUPFAM" id="SSF52317">
    <property type="entry name" value="Class I glutamine amidotransferase-like"/>
    <property type="match status" value="1"/>
</dbReference>
<comment type="caution">
    <text evidence="1">The sequence shown here is derived from an EMBL/GenBank/DDBJ whole genome shotgun (WGS) entry which is preliminary data.</text>
</comment>
<organism evidence="1 2">
    <name type="scientific">Acrocarpospora corrugata</name>
    <dbReference type="NCBI Taxonomy" id="35763"/>
    <lineage>
        <taxon>Bacteria</taxon>
        <taxon>Bacillati</taxon>
        <taxon>Actinomycetota</taxon>
        <taxon>Actinomycetes</taxon>
        <taxon>Streptosporangiales</taxon>
        <taxon>Streptosporangiaceae</taxon>
        <taxon>Acrocarpospora</taxon>
    </lineage>
</organism>
<sequence length="89" mass="9726">MQKSAWSSSCSLSWRNEGERELVWTIDPGHPIAAGVDQPIVIGEQEMHGEPFDIPDPDEVAVCRGGGDRVSQRVRRLLETASAVRRAAG</sequence>
<keyword evidence="2" id="KW-1185">Reference proteome</keyword>
<evidence type="ECO:0000313" key="2">
    <source>
        <dbReference type="Proteomes" id="UP000334990"/>
    </source>
</evidence>
<dbReference type="InterPro" id="IPR029062">
    <property type="entry name" value="Class_I_gatase-like"/>
</dbReference>
<dbReference type="Gene3D" id="3.40.50.880">
    <property type="match status" value="1"/>
</dbReference>